<protein>
    <submittedName>
        <fullName evidence="1">Uncharacterized protein</fullName>
    </submittedName>
</protein>
<proteinExistence type="predicted"/>
<evidence type="ECO:0000313" key="1">
    <source>
        <dbReference type="EMBL" id="MBT9808695.1"/>
    </source>
</evidence>
<dbReference type="RefSeq" id="WP_215629964.1">
    <property type="nucleotide sequence ID" value="NZ_WQPS01000004.1"/>
</dbReference>
<comment type="caution">
    <text evidence="1">The sequence shown here is derived from an EMBL/GenBank/DDBJ whole genome shotgun (WGS) entry which is preliminary data.</text>
</comment>
<sequence>MNFLREELKKILGMTQYREEAVYVGNCGYVRVNEDVRMRLEFSRSSTTTYDGIAMTMFNRKEGTIDINTLKFRDIWGEKTVIKPNFREEGIIPHIWEKEEKEWYVYQPNQREYQMLADETNQYVGLFQEAEITQEPQMNM</sequence>
<accession>A0AA41FBJ3</accession>
<reference evidence="1" key="1">
    <citation type="journal article" date="2021" name="Gut Microbes">
        <title>A synthetic consortium of 100 gut commensals modulates the composition and function in a colon model of the microbiome of elderly subjects.</title>
        <authorList>
            <person name="Perez M."/>
            <person name="Ntemiri A."/>
            <person name="Tan H."/>
            <person name="Harris H.M.B."/>
            <person name="Roager H.M."/>
            <person name="Ribiere C."/>
            <person name="O'Toole P.W."/>
        </authorList>
    </citation>
    <scope>NUCLEOTIDE SEQUENCE</scope>
    <source>
        <strain evidence="1">MCC335</strain>
    </source>
</reference>
<dbReference type="AlphaFoldDB" id="A0AA41FBJ3"/>
<evidence type="ECO:0000313" key="2">
    <source>
        <dbReference type="Proteomes" id="UP000708338"/>
    </source>
</evidence>
<organism evidence="1 2">
    <name type="scientific">Enterocloster citroniae</name>
    <dbReference type="NCBI Taxonomy" id="358743"/>
    <lineage>
        <taxon>Bacteria</taxon>
        <taxon>Bacillati</taxon>
        <taxon>Bacillota</taxon>
        <taxon>Clostridia</taxon>
        <taxon>Lachnospirales</taxon>
        <taxon>Lachnospiraceae</taxon>
        <taxon>Enterocloster</taxon>
    </lineage>
</organism>
<name>A0AA41FBJ3_9FIRM</name>
<dbReference type="EMBL" id="WQPS01000004">
    <property type="protein sequence ID" value="MBT9808695.1"/>
    <property type="molecule type" value="Genomic_DNA"/>
</dbReference>
<dbReference type="Proteomes" id="UP000708338">
    <property type="component" value="Unassembled WGS sequence"/>
</dbReference>
<gene>
    <name evidence="1" type="ORF">GPL26_03435</name>
</gene>